<dbReference type="InterPro" id="IPR013656">
    <property type="entry name" value="PAS_4"/>
</dbReference>
<sequence>MSTLPPDGVRWPDTVATSGGGAGVAVTARDWSRTPLGPIDGWPQSLRTALALCLHSPAPSVLWWGDGSVALPNDAYRRLLGPGRDAAPGRPGAEVWPGDWAALAPLLAGVRAGRGATDSRDVPVRAPGEAGEDRWFTFTHSPVTDESGRPAAVLTVGAETTARVVGARRLRLLAALGAALAEPGDPEEVARRAVKTLAGAAPVPFVQLHLATPAGPRLVAADGVEALPGPPDGWPLAEVLADGAPRLVPPPDDRPAAPVVAVLPVPDPGAATPAGVLVAALDPHRPVDADHRAFVELLAGQIGAGLAVARAEHRRAADRAELRLFRALSERALRRAEALARLAGALSSARGRGAIVEVLTTVVPAVVDAAALRVAVASPGRTVLDVAGDVAPAGPLPVDADVPLARAVRDNVVLPLAGADGRATGLCLPLRYGDGGTLGALEVRWAGPVDDDEALRNLLDAVAGLCSQALQRAELVGSAQAMAGFAARLSVTRSTAEAIEVILDAATTALGAELPGLAMRAEGRRVRLWYRDDVPGTLAATFHDLAVDDPRPIVRALRDGERLVLRDRADFAARFPGLPDPVGAHGLVTTVALPLFGAGHRPIAALGFGWRRERPLRDTDLALLDTVADLCEQTLERVRLAAAEHNLVTRLAGRLRSSSLTAPRGMEVATRYRPAMSGLHLGGDWYDLVRQDGDRLAVVVGDVVGHQVEAAADMAQLRTMLNTLIRLGVPLEEVFLRLTELLGVGFLGTCLVVVVDPVARTARVARAGHPHPVVLPAGQPPRTVRTAHALPLGMVDRPMTVTTIPFSPGDVLVAYTDGLVERRGRPYDEGVAALHRSLLGVRDEPVEAIADALLHDLAGSEDDQALVVLRHLG</sequence>
<feature type="domain" description="GAF" evidence="3">
    <location>
        <begin position="494"/>
        <end position="645"/>
    </location>
</feature>
<dbReference type="EMBL" id="FMDM01000003">
    <property type="protein sequence ID" value="SCG48180.1"/>
    <property type="molecule type" value="Genomic_DNA"/>
</dbReference>
<reference evidence="6" key="1">
    <citation type="submission" date="2016-06" db="EMBL/GenBank/DDBJ databases">
        <authorList>
            <person name="Varghese N."/>
            <person name="Submissions Spin"/>
        </authorList>
    </citation>
    <scope>NUCLEOTIDE SEQUENCE [LARGE SCALE GENOMIC DNA]</scope>
    <source>
        <strain evidence="6">DSM 45647</strain>
    </source>
</reference>
<evidence type="ECO:0000259" key="3">
    <source>
        <dbReference type="SMART" id="SM00065"/>
    </source>
</evidence>
<dbReference type="Gene3D" id="3.30.450.20">
    <property type="entry name" value="PAS domain"/>
    <property type="match status" value="1"/>
</dbReference>
<feature type="domain" description="GAF" evidence="3">
    <location>
        <begin position="324"/>
        <end position="480"/>
    </location>
</feature>
<dbReference type="AlphaFoldDB" id="A0A1C5HQ86"/>
<dbReference type="RefSeq" id="WP_175441252.1">
    <property type="nucleotide sequence ID" value="NZ_FMDM01000003.1"/>
</dbReference>
<name>A0A1C5HQ86_9ACTN</name>
<keyword evidence="1" id="KW-0378">Hydrolase</keyword>
<dbReference type="Gene3D" id="3.60.40.10">
    <property type="entry name" value="PPM-type phosphatase domain"/>
    <property type="match status" value="1"/>
</dbReference>
<accession>A0A1C5HQ86</accession>
<dbReference type="STRING" id="745366.GA0070213_103431"/>
<dbReference type="Gene3D" id="3.30.450.40">
    <property type="match status" value="3"/>
</dbReference>
<dbReference type="PANTHER" id="PTHR43156:SF2">
    <property type="entry name" value="STAGE II SPORULATION PROTEIN E"/>
    <property type="match status" value="1"/>
</dbReference>
<evidence type="ECO:0000259" key="4">
    <source>
        <dbReference type="SMART" id="SM00331"/>
    </source>
</evidence>
<dbReference type="InterPro" id="IPR001932">
    <property type="entry name" value="PPM-type_phosphatase-like_dom"/>
</dbReference>
<feature type="domain" description="PPM-type phosphatase" evidence="4">
    <location>
        <begin position="663"/>
        <end position="871"/>
    </location>
</feature>
<dbReference type="InterPro" id="IPR003018">
    <property type="entry name" value="GAF"/>
</dbReference>
<evidence type="ECO:0000256" key="2">
    <source>
        <dbReference type="SAM" id="MobiDB-lite"/>
    </source>
</evidence>
<proteinExistence type="predicted"/>
<dbReference type="InterPro" id="IPR035965">
    <property type="entry name" value="PAS-like_dom_sf"/>
</dbReference>
<dbReference type="InterPro" id="IPR029016">
    <property type="entry name" value="GAF-like_dom_sf"/>
</dbReference>
<evidence type="ECO:0000256" key="1">
    <source>
        <dbReference type="ARBA" id="ARBA00022801"/>
    </source>
</evidence>
<dbReference type="Pfam" id="PF07228">
    <property type="entry name" value="SpoIIE"/>
    <property type="match status" value="1"/>
</dbReference>
<gene>
    <name evidence="5" type="ORF">GA0070213_103431</name>
</gene>
<dbReference type="GO" id="GO:0016791">
    <property type="term" value="F:phosphatase activity"/>
    <property type="evidence" value="ECO:0007669"/>
    <property type="project" value="TreeGrafter"/>
</dbReference>
<dbReference type="Pfam" id="PF13185">
    <property type="entry name" value="GAF_2"/>
    <property type="match status" value="1"/>
</dbReference>
<dbReference type="SMART" id="SM00065">
    <property type="entry name" value="GAF"/>
    <property type="match status" value="2"/>
</dbReference>
<evidence type="ECO:0000313" key="5">
    <source>
        <dbReference type="EMBL" id="SCG48180.1"/>
    </source>
</evidence>
<organism evidence="5 6">
    <name type="scientific">Micromonospora humi</name>
    <dbReference type="NCBI Taxonomy" id="745366"/>
    <lineage>
        <taxon>Bacteria</taxon>
        <taxon>Bacillati</taxon>
        <taxon>Actinomycetota</taxon>
        <taxon>Actinomycetes</taxon>
        <taxon>Micromonosporales</taxon>
        <taxon>Micromonosporaceae</taxon>
        <taxon>Micromonospora</taxon>
    </lineage>
</organism>
<protein>
    <submittedName>
        <fullName evidence="5">GAF domain-containing protein</fullName>
    </submittedName>
</protein>
<dbReference type="PANTHER" id="PTHR43156">
    <property type="entry name" value="STAGE II SPORULATION PROTEIN E-RELATED"/>
    <property type="match status" value="1"/>
</dbReference>
<dbReference type="InterPro" id="IPR052016">
    <property type="entry name" value="Bact_Sigma-Reg"/>
</dbReference>
<dbReference type="SUPFAM" id="SSF55785">
    <property type="entry name" value="PYP-like sensor domain (PAS domain)"/>
    <property type="match status" value="1"/>
</dbReference>
<evidence type="ECO:0000313" key="6">
    <source>
        <dbReference type="Proteomes" id="UP000199360"/>
    </source>
</evidence>
<keyword evidence="6" id="KW-1185">Reference proteome</keyword>
<dbReference type="Pfam" id="PF08448">
    <property type="entry name" value="PAS_4"/>
    <property type="match status" value="1"/>
</dbReference>
<dbReference type="InterPro" id="IPR036457">
    <property type="entry name" value="PPM-type-like_dom_sf"/>
</dbReference>
<dbReference type="SUPFAM" id="SSF55781">
    <property type="entry name" value="GAF domain-like"/>
    <property type="match status" value="3"/>
</dbReference>
<dbReference type="SUPFAM" id="SSF81606">
    <property type="entry name" value="PP2C-like"/>
    <property type="match status" value="1"/>
</dbReference>
<dbReference type="SMART" id="SM00331">
    <property type="entry name" value="PP2C_SIG"/>
    <property type="match status" value="1"/>
</dbReference>
<dbReference type="Proteomes" id="UP000199360">
    <property type="component" value="Unassembled WGS sequence"/>
</dbReference>
<feature type="region of interest" description="Disordered" evidence="2">
    <location>
        <begin position="1"/>
        <end position="22"/>
    </location>
</feature>